<dbReference type="InterPro" id="IPR057309">
    <property type="entry name" value="PcsB_CC"/>
</dbReference>
<evidence type="ECO:0000256" key="1">
    <source>
        <dbReference type="ARBA" id="ARBA00022729"/>
    </source>
</evidence>
<feature type="region of interest" description="Disordered" evidence="3">
    <location>
        <begin position="301"/>
        <end position="366"/>
    </location>
</feature>
<dbReference type="SUPFAM" id="SSF51261">
    <property type="entry name" value="Duplicated hybrid motif"/>
    <property type="match status" value="1"/>
</dbReference>
<evidence type="ECO:0000256" key="3">
    <source>
        <dbReference type="SAM" id="MobiDB-lite"/>
    </source>
</evidence>
<keyword evidence="10" id="KW-1185">Reference proteome</keyword>
<dbReference type="RefSeq" id="WP_006829765.1">
    <property type="nucleotide sequence ID" value="NZ_AJYB01000025.1"/>
</dbReference>
<dbReference type="KEGG" id="pana:BBH88_08375"/>
<organism evidence="8 9">
    <name type="scientific">Planococcus antarcticus DSM 14505</name>
    <dbReference type="NCBI Taxonomy" id="1185653"/>
    <lineage>
        <taxon>Bacteria</taxon>
        <taxon>Bacillati</taxon>
        <taxon>Bacillota</taxon>
        <taxon>Bacilli</taxon>
        <taxon>Bacillales</taxon>
        <taxon>Caryophanaceae</taxon>
        <taxon>Planococcus</taxon>
    </lineage>
</organism>
<sequence>MNSKSKWLLTGVSSVLALTLLIPTVNADTLSELQQEQQKMEEKQNELNSGITVKSTEINQNQSTLESIMAEIQDLENKIQETQSKISGVQGEIDQTIIEIDELKKSIVELERKIAERTELLQERARAIQLSGGSVDYIDVLLGANSFVDFIDRFSAVNTLIDADREIMSEQAEDKKLLGEQQAQVETKLAEQEERRAELVGLRESLDGQKAVQAGLVKDLKAEQERLAKEKTTLVQQRDETIDVSAELETKIVNEQARLAELARKAEEERLRKLAAERAAAEKAAAEKAVAEKATAEKATAERLAAERAAEQATAEKVAAENAASQKAASKPEASSAPASPSAPSTPTPAYSAPEPAVSVNTSSGFIRPTAGRFTSKFGWRDIGSGPEFHQGVDIANSKGTAIIAAANGFVSYAGSMGGYGNVVIITHSINGQTHATVYAHLNSIGVSVGQQVSQGQNVGGMGNTGRSFGDHLHFEIHVGPWNGGRTNAVNPASYISL</sequence>
<reference evidence="10" key="2">
    <citation type="submission" date="2016-07" db="EMBL/GenBank/DDBJ databases">
        <authorList>
            <person name="See-Too W.S."/>
        </authorList>
    </citation>
    <scope>NUCLEOTIDE SEQUENCE [LARGE SCALE GENOMIC DNA]</scope>
    <source>
        <strain evidence="10">DSM 14505</strain>
    </source>
</reference>
<proteinExistence type="predicted"/>
<evidence type="ECO:0000256" key="4">
    <source>
        <dbReference type="SAM" id="SignalP"/>
    </source>
</evidence>
<feature type="coiled-coil region" evidence="2">
    <location>
        <begin position="26"/>
        <end position="120"/>
    </location>
</feature>
<dbReference type="AlphaFoldDB" id="A0A1C7DFT6"/>
<name>A0A1C7DFT6_9BACL</name>
<dbReference type="PANTHER" id="PTHR21666:SF270">
    <property type="entry name" value="MUREIN HYDROLASE ACTIVATOR ENVC"/>
    <property type="match status" value="1"/>
</dbReference>
<evidence type="ECO:0000313" key="10">
    <source>
        <dbReference type="Proteomes" id="UP000092661"/>
    </source>
</evidence>
<dbReference type="OrthoDB" id="9805070at2"/>
<dbReference type="eggNOG" id="COG4942">
    <property type="taxonomic scope" value="Bacteria"/>
</dbReference>
<dbReference type="Gene3D" id="2.70.70.10">
    <property type="entry name" value="Glucose Permease (Domain IIA)"/>
    <property type="match status" value="1"/>
</dbReference>
<protein>
    <submittedName>
        <fullName evidence="7">Peptidase M23</fullName>
    </submittedName>
</protein>
<feature type="chain" id="PRO_5043613009" evidence="4">
    <location>
        <begin position="28"/>
        <end position="498"/>
    </location>
</feature>
<reference evidence="8 9" key="1">
    <citation type="journal article" date="2012" name="J. Bacteriol.">
        <title>Genome Sequence of the Antarctic Psychrophile Bacterium Planococcus antarcticus DSM 14505.</title>
        <authorList>
            <person name="Margolles A."/>
            <person name="Gueimonde M."/>
            <person name="Sanchez B."/>
        </authorList>
    </citation>
    <scope>NUCLEOTIDE SEQUENCE [LARGE SCALE GENOMIC DNA]</scope>
    <source>
        <strain evidence="8 9">DSM 14505</strain>
    </source>
</reference>
<evidence type="ECO:0000256" key="2">
    <source>
        <dbReference type="SAM" id="Coils"/>
    </source>
</evidence>
<dbReference type="InterPro" id="IPR050570">
    <property type="entry name" value="Cell_wall_metabolism_enzyme"/>
</dbReference>
<dbReference type="Pfam" id="PF24568">
    <property type="entry name" value="CC_PcsB"/>
    <property type="match status" value="1"/>
</dbReference>
<feature type="compositionally biased region" description="Low complexity" evidence="3">
    <location>
        <begin position="311"/>
        <end position="357"/>
    </location>
</feature>
<feature type="domain" description="M23ase beta-sheet core" evidence="5">
    <location>
        <begin position="389"/>
        <end position="486"/>
    </location>
</feature>
<dbReference type="InterPro" id="IPR016047">
    <property type="entry name" value="M23ase_b-sheet_dom"/>
</dbReference>
<accession>A0A1C7DFT6</accession>
<evidence type="ECO:0000313" key="9">
    <source>
        <dbReference type="Proteomes" id="UP000004725"/>
    </source>
</evidence>
<evidence type="ECO:0000259" key="6">
    <source>
        <dbReference type="Pfam" id="PF24568"/>
    </source>
</evidence>
<dbReference type="EMBL" id="AJYB01000025">
    <property type="protein sequence ID" value="EIM06915.1"/>
    <property type="molecule type" value="Genomic_DNA"/>
</dbReference>
<dbReference type="InterPro" id="IPR011055">
    <property type="entry name" value="Dup_hybrid_motif"/>
</dbReference>
<dbReference type="PANTHER" id="PTHR21666">
    <property type="entry name" value="PEPTIDASE-RELATED"/>
    <property type="match status" value="1"/>
</dbReference>
<dbReference type="Gene3D" id="6.10.250.3150">
    <property type="match status" value="1"/>
</dbReference>
<feature type="domain" description="Peptidoglycan hydrolase PcsB coiled-coil" evidence="6">
    <location>
        <begin position="107"/>
        <end position="180"/>
    </location>
</feature>
<dbReference type="GO" id="GO:0004222">
    <property type="term" value="F:metalloendopeptidase activity"/>
    <property type="evidence" value="ECO:0007669"/>
    <property type="project" value="TreeGrafter"/>
</dbReference>
<dbReference type="Proteomes" id="UP000092661">
    <property type="component" value="Chromosome"/>
</dbReference>
<evidence type="ECO:0000313" key="8">
    <source>
        <dbReference type="EMBL" id="EIM06915.1"/>
    </source>
</evidence>
<dbReference type="CDD" id="cd12797">
    <property type="entry name" value="M23_peptidase"/>
    <property type="match status" value="1"/>
</dbReference>
<evidence type="ECO:0000259" key="5">
    <source>
        <dbReference type="Pfam" id="PF01551"/>
    </source>
</evidence>
<dbReference type="EMBL" id="CP016534">
    <property type="protein sequence ID" value="ANU10314.1"/>
    <property type="molecule type" value="Genomic_DNA"/>
</dbReference>
<keyword evidence="2" id="KW-0175">Coiled coil</keyword>
<gene>
    <name evidence="8" type="ORF">A1A1_08869</name>
    <name evidence="7" type="ORF">BBH88_08375</name>
</gene>
<dbReference type="Pfam" id="PF01551">
    <property type="entry name" value="Peptidase_M23"/>
    <property type="match status" value="1"/>
</dbReference>
<evidence type="ECO:0000313" key="7">
    <source>
        <dbReference type="EMBL" id="ANU10314.1"/>
    </source>
</evidence>
<feature type="signal peptide" evidence="4">
    <location>
        <begin position="1"/>
        <end position="27"/>
    </location>
</feature>
<reference evidence="7" key="3">
    <citation type="submission" date="2016-10" db="EMBL/GenBank/DDBJ databases">
        <authorList>
            <person name="See-Too W.S."/>
        </authorList>
    </citation>
    <scope>NUCLEOTIDE SEQUENCE</scope>
    <source>
        <strain evidence="7">DSM 14505</strain>
    </source>
</reference>
<keyword evidence="1 4" id="KW-0732">Signal</keyword>
<dbReference type="Proteomes" id="UP000004725">
    <property type="component" value="Unassembled WGS sequence"/>
</dbReference>
<feature type="compositionally biased region" description="Basic and acidic residues" evidence="3">
    <location>
        <begin position="301"/>
        <end position="310"/>
    </location>
</feature>